<dbReference type="InterPro" id="IPR030658">
    <property type="entry name" value="CSF-1_receptor"/>
</dbReference>
<feature type="binding site" evidence="20 23">
    <location>
        <position position="599"/>
    </location>
    <ligand>
        <name>ATP</name>
        <dbReference type="ChEBI" id="CHEBI:30616"/>
    </ligand>
</feature>
<comment type="catalytic activity">
    <reaction evidence="18">
        <text>L-tyrosyl-[protein] + ATP = O-phospho-L-tyrosyl-[protein] + ADP + H(+)</text>
        <dbReference type="Rhea" id="RHEA:10596"/>
        <dbReference type="Rhea" id="RHEA-COMP:10136"/>
        <dbReference type="Rhea" id="RHEA-COMP:20101"/>
        <dbReference type="ChEBI" id="CHEBI:15378"/>
        <dbReference type="ChEBI" id="CHEBI:30616"/>
        <dbReference type="ChEBI" id="CHEBI:46858"/>
        <dbReference type="ChEBI" id="CHEBI:61978"/>
        <dbReference type="ChEBI" id="CHEBI:456216"/>
        <dbReference type="EC" id="2.7.10.1"/>
    </reaction>
</comment>
<comment type="subcellular location">
    <subcellularLocation>
        <location evidence="1">Cell membrane</location>
        <topology evidence="1">Single-pass type I membrane protein</topology>
    </subcellularLocation>
    <subcellularLocation>
        <location evidence="24">Membrane</location>
        <topology evidence="24">Single-pass type I membrane protein</topology>
    </subcellularLocation>
</comment>
<dbReference type="GO" id="GO:0007169">
    <property type="term" value="P:cell surface receptor protein tyrosine kinase signaling pathway"/>
    <property type="evidence" value="ECO:0007669"/>
    <property type="project" value="InterPro"/>
</dbReference>
<feature type="disulfide bond" evidence="22">
    <location>
        <begin position="26"/>
        <end position="67"/>
    </location>
</feature>
<dbReference type="Ensembl" id="ENSGMOT00000011620.2">
    <property type="protein sequence ID" value="ENSGMOP00000011315.2"/>
    <property type="gene ID" value="ENSGMOG00000010555.2"/>
</dbReference>
<protein>
    <recommendedName>
        <fullName evidence="2">receptor protein-tyrosine kinase</fullName>
        <ecNumber evidence="2">2.7.10.1</ecNumber>
    </recommendedName>
</protein>
<proteinExistence type="inferred from homology"/>
<dbReference type="EC" id="2.7.10.1" evidence="2"/>
<feature type="binding site" evidence="21">
    <location>
        <position position="739"/>
    </location>
    <ligand>
        <name>Mg(2+)</name>
        <dbReference type="ChEBI" id="CHEBI:18420"/>
    </ligand>
</feature>
<evidence type="ECO:0000256" key="22">
    <source>
        <dbReference type="PIRSR" id="PIRSR500947-52"/>
    </source>
</evidence>
<evidence type="ECO:0000256" key="16">
    <source>
        <dbReference type="ARBA" id="ARBA00023180"/>
    </source>
</evidence>
<dbReference type="InterPro" id="IPR007110">
    <property type="entry name" value="Ig-like_dom"/>
</dbReference>
<keyword evidence="15 24" id="KW-0675">Receptor</keyword>
<keyword evidence="8 20" id="KW-0547">Nucleotide-binding</keyword>
<sequence>MTLNSRLYPNGSEVELAAGSSFTLYCHGNGSAGGWSSSAFSLRLIDSLGPSLEVGRSKPRHTGTYRCGDAWIHLYVRDSANPASAFEVPKRISNVEEGRDFLLECLLTDPSFSQLTLRREREPGGLPLGMVVTFDPQRGALIRSVRPAFSGSYVCSAQKDGQEFTSKPLYLVVTGLRDLPVVSIGQDSFIRVVGESLEITCLTTNLDHGVSVTWTHTHLQGLALTEGQKYKDETLYKNLTLTLPAVQGRHSGRFTCTAKNQAGVATATANLTVVDAPYLRVYLLPVRQANVSTAQMTVRLVADASANSTFSPGGANGSAGEAPSVVEAWEGRDVRLAFLTEAYPPLRHHQWDTPWLNNTSLQESTISQPDRLESWLLLRKVRFEDRGKYTFFFSSLVSSGNRTIDLRVYRSPTAVIKPNGNQTLICSSSGYPLPELHCCGDHPTYQLSEADQSGETKELNGEVHRELALTFNGGNVTVECVARSKMGESRVHPPSFFNPILIGSSSAALLLLLLLLALLYKYKQKPRYEIRWKIIDVNQGNEYTFIDPTQLPYNDMKWEFPREQLQLGLVVGAGAFGKVVEATAYGLGEEDSIKKVAVKMLKPSAHSEESEALMSELKILSHLGYHDNIVNLLGACTRGGPMLMITEYCYNGDLLNFLRGRASISAEEGYKNMEGSSRSDSGISCSEYQEMQFSLLDLFQYSYQVAQGMDFLSSRNCIHRDVAARNVLLTEFRVAKICDFGLARDITDDDNYIIKGNARLPVKWMSPESIFQCVYTTQSDVWSYGVLLWEIFSLGQSPYPNVVVDAHFYKMIKAGRHMSKPDYATAEIYQLMIGCWNLEPTHRPTFTEIGQLIKNLLSTNEAQTHQNDPVREKTKMINHADDK</sequence>
<dbReference type="GO" id="GO:0043235">
    <property type="term" value="C:receptor complex"/>
    <property type="evidence" value="ECO:0007669"/>
    <property type="project" value="TreeGrafter"/>
</dbReference>
<evidence type="ECO:0000256" key="18">
    <source>
        <dbReference type="ARBA" id="ARBA00051243"/>
    </source>
</evidence>
<dbReference type="SUPFAM" id="SSF56112">
    <property type="entry name" value="Protein kinase-like (PK-like)"/>
    <property type="match status" value="1"/>
</dbReference>
<dbReference type="PRINTS" id="PR00109">
    <property type="entry name" value="TYRKINASE"/>
</dbReference>
<dbReference type="InterPro" id="IPR001245">
    <property type="entry name" value="Ser-Thr/Tyr_kinase_cat_dom"/>
</dbReference>
<keyword evidence="3" id="KW-1003">Cell membrane</keyword>
<dbReference type="InterPro" id="IPR001824">
    <property type="entry name" value="Tyr_kinase_rcpt_3_CS"/>
</dbReference>
<evidence type="ECO:0000313" key="29">
    <source>
        <dbReference type="Ensembl" id="ENSGMOP00000011315.2"/>
    </source>
</evidence>
<dbReference type="PROSITE" id="PS50835">
    <property type="entry name" value="IG_LIKE"/>
    <property type="match status" value="1"/>
</dbReference>
<dbReference type="OMA" id="EPMMKNI"/>
<feature type="region of interest" description="Disordered" evidence="25">
    <location>
        <begin position="864"/>
        <end position="883"/>
    </location>
</feature>
<keyword evidence="7" id="KW-0677">Repeat</keyword>
<evidence type="ECO:0000256" key="13">
    <source>
        <dbReference type="ARBA" id="ARBA00023137"/>
    </source>
</evidence>
<feature type="binding site" evidence="20">
    <location>
        <position position="725"/>
    </location>
    <ligand>
        <name>ATP</name>
        <dbReference type="ChEBI" id="CHEBI:30616"/>
    </ligand>
</feature>
<keyword evidence="21" id="KW-0460">Magnesium</keyword>
<dbReference type="Gene3D" id="1.10.510.10">
    <property type="entry name" value="Transferase(Phosphotransferase) domain 1"/>
    <property type="match status" value="1"/>
</dbReference>
<dbReference type="GO" id="GO:0005886">
    <property type="term" value="C:plasma membrane"/>
    <property type="evidence" value="ECO:0007669"/>
    <property type="project" value="UniProtKB-SubCell"/>
</dbReference>
<feature type="transmembrane region" description="Helical" evidence="26">
    <location>
        <begin position="496"/>
        <end position="520"/>
    </location>
</feature>
<dbReference type="SUPFAM" id="SSF48726">
    <property type="entry name" value="Immunoglobulin"/>
    <property type="match status" value="3"/>
</dbReference>
<dbReference type="InterPro" id="IPR017441">
    <property type="entry name" value="Protein_kinase_ATP_BS"/>
</dbReference>
<evidence type="ECO:0000256" key="3">
    <source>
        <dbReference type="ARBA" id="ARBA00022475"/>
    </source>
</evidence>
<feature type="compositionally biased region" description="Basic and acidic residues" evidence="25">
    <location>
        <begin position="868"/>
        <end position="883"/>
    </location>
</feature>
<dbReference type="GO" id="GO:1990682">
    <property type="term" value="C:CSF1-CSF1R complex"/>
    <property type="evidence" value="ECO:0007669"/>
    <property type="project" value="TreeGrafter"/>
</dbReference>
<dbReference type="GO" id="GO:0030316">
    <property type="term" value="P:osteoclast differentiation"/>
    <property type="evidence" value="ECO:0007669"/>
    <property type="project" value="TreeGrafter"/>
</dbReference>
<dbReference type="GO" id="GO:0043408">
    <property type="term" value="P:regulation of MAPK cascade"/>
    <property type="evidence" value="ECO:0007669"/>
    <property type="project" value="TreeGrafter"/>
</dbReference>
<keyword evidence="4" id="KW-0597">Phosphoprotein</keyword>
<keyword evidence="11 26" id="KW-1133">Transmembrane helix</keyword>
<reference evidence="29" key="2">
    <citation type="submission" date="2025-09" db="UniProtKB">
        <authorList>
            <consortium name="Ensembl"/>
        </authorList>
    </citation>
    <scope>IDENTIFICATION</scope>
</reference>
<dbReference type="PROSITE" id="PS00240">
    <property type="entry name" value="RECEPTOR_TYR_KIN_III"/>
    <property type="match status" value="1"/>
</dbReference>
<evidence type="ECO:0000256" key="4">
    <source>
        <dbReference type="ARBA" id="ARBA00022553"/>
    </source>
</evidence>
<evidence type="ECO:0000313" key="30">
    <source>
        <dbReference type="Proteomes" id="UP000694546"/>
    </source>
</evidence>
<dbReference type="Gene3D" id="3.30.200.20">
    <property type="entry name" value="Phosphorylase Kinase, domain 1"/>
    <property type="match status" value="1"/>
</dbReference>
<evidence type="ECO:0000256" key="19">
    <source>
        <dbReference type="PIRSR" id="PIRSR000615-1"/>
    </source>
</evidence>
<dbReference type="PANTHER" id="PTHR24416:SF47">
    <property type="entry name" value="MACROPHAGE COLONY-STIMULATING FACTOR 1 RECEPTOR"/>
    <property type="match status" value="1"/>
</dbReference>
<dbReference type="PANTHER" id="PTHR24416">
    <property type="entry name" value="TYROSINE-PROTEIN KINASE RECEPTOR"/>
    <property type="match status" value="1"/>
</dbReference>
<dbReference type="Proteomes" id="UP000694546">
    <property type="component" value="Chromosome 7"/>
</dbReference>
<keyword evidence="30" id="KW-1185">Reference proteome</keyword>
<feature type="active site" description="Proton acceptor" evidence="19">
    <location>
        <position position="721"/>
    </location>
</feature>
<dbReference type="InterPro" id="IPR013098">
    <property type="entry name" value="Ig_I-set"/>
</dbReference>
<dbReference type="InterPro" id="IPR020635">
    <property type="entry name" value="Tyr_kinase_cat_dom"/>
</dbReference>
<evidence type="ECO:0000256" key="26">
    <source>
        <dbReference type="SAM" id="Phobius"/>
    </source>
</evidence>
<dbReference type="InterPro" id="IPR003598">
    <property type="entry name" value="Ig_sub2"/>
</dbReference>
<evidence type="ECO:0000256" key="9">
    <source>
        <dbReference type="ARBA" id="ARBA00022777"/>
    </source>
</evidence>
<dbReference type="GeneTree" id="ENSGT00940000155506"/>
<evidence type="ECO:0000259" key="28">
    <source>
        <dbReference type="PROSITE" id="PS50835"/>
    </source>
</evidence>
<feature type="disulfide bond" evidence="22">
    <location>
        <begin position="426"/>
        <end position="480"/>
    </location>
</feature>
<dbReference type="InterPro" id="IPR013783">
    <property type="entry name" value="Ig-like_fold"/>
</dbReference>
<feature type="disulfide bond" evidence="22">
    <location>
        <begin position="201"/>
        <end position="256"/>
    </location>
</feature>
<evidence type="ECO:0000256" key="15">
    <source>
        <dbReference type="ARBA" id="ARBA00023170"/>
    </source>
</evidence>
<dbReference type="Pfam" id="PF07714">
    <property type="entry name" value="PK_Tyr_Ser-Thr"/>
    <property type="match status" value="1"/>
</dbReference>
<feature type="domain" description="Protein kinase" evidence="27">
    <location>
        <begin position="565"/>
        <end position="857"/>
    </location>
</feature>
<keyword evidence="5" id="KW-0808">Transferase</keyword>
<evidence type="ECO:0000256" key="11">
    <source>
        <dbReference type="ARBA" id="ARBA00022989"/>
    </source>
</evidence>
<dbReference type="PROSITE" id="PS00107">
    <property type="entry name" value="PROTEIN_KINASE_ATP"/>
    <property type="match status" value="1"/>
</dbReference>
<evidence type="ECO:0000256" key="23">
    <source>
        <dbReference type="PROSITE-ProRule" id="PRU10141"/>
    </source>
</evidence>
<feature type="binding site" evidence="21">
    <location>
        <position position="726"/>
    </location>
    <ligand>
        <name>Mg(2+)</name>
        <dbReference type="ChEBI" id="CHEBI:18420"/>
    </ligand>
</feature>
<dbReference type="GO" id="GO:0005011">
    <property type="term" value="F:macrophage colony-stimulating factor receptor activity"/>
    <property type="evidence" value="ECO:0007669"/>
    <property type="project" value="TreeGrafter"/>
</dbReference>
<evidence type="ECO:0000256" key="21">
    <source>
        <dbReference type="PIRSR" id="PIRSR000615-3"/>
    </source>
</evidence>
<dbReference type="InterPro" id="IPR003599">
    <property type="entry name" value="Ig_sub"/>
</dbReference>
<evidence type="ECO:0000256" key="24">
    <source>
        <dbReference type="RuleBase" id="RU000311"/>
    </source>
</evidence>
<keyword evidence="17 24" id="KW-0393">Immunoglobulin domain</keyword>
<keyword evidence="16" id="KW-0325">Glycoprotein</keyword>
<dbReference type="PIRSF" id="PIRSF000615">
    <property type="entry name" value="TyrPK_CSF1-R"/>
    <property type="match status" value="1"/>
</dbReference>
<feature type="binding site" evidence="21">
    <location>
        <position position="543"/>
    </location>
    <ligand>
        <name>Mg(2+)</name>
        <dbReference type="ChEBI" id="CHEBI:18420"/>
    </ligand>
</feature>
<evidence type="ECO:0000256" key="6">
    <source>
        <dbReference type="ARBA" id="ARBA00022692"/>
    </source>
</evidence>
<name>A0A8C4ZCY3_GADMO</name>
<evidence type="ECO:0000256" key="12">
    <source>
        <dbReference type="ARBA" id="ARBA00023136"/>
    </source>
</evidence>
<keyword evidence="12 26" id="KW-0472">Membrane</keyword>
<keyword evidence="6 24" id="KW-0812">Transmembrane</keyword>
<keyword evidence="13" id="KW-0829">Tyrosine-protein kinase</keyword>
<dbReference type="SMART" id="SM00408">
    <property type="entry name" value="IGc2"/>
    <property type="match status" value="1"/>
</dbReference>
<evidence type="ECO:0000256" key="20">
    <source>
        <dbReference type="PIRSR" id="PIRSR000615-2"/>
    </source>
</evidence>
<evidence type="ECO:0000256" key="5">
    <source>
        <dbReference type="ARBA" id="ARBA00022679"/>
    </source>
</evidence>
<dbReference type="GO" id="GO:0019838">
    <property type="term" value="F:growth factor binding"/>
    <property type="evidence" value="ECO:0007669"/>
    <property type="project" value="TreeGrafter"/>
</dbReference>
<dbReference type="GO" id="GO:0030335">
    <property type="term" value="P:positive regulation of cell migration"/>
    <property type="evidence" value="ECO:0007669"/>
    <property type="project" value="TreeGrafter"/>
</dbReference>
<comment type="similarity">
    <text evidence="24">Belongs to the protein kinase superfamily. Tyr protein kinase family. CSF-1/PDGF receptor subfamily.</text>
</comment>
<dbReference type="InterPro" id="IPR050122">
    <property type="entry name" value="RTK"/>
</dbReference>
<dbReference type="SMART" id="SM00409">
    <property type="entry name" value="IG"/>
    <property type="match status" value="4"/>
</dbReference>
<dbReference type="InterPro" id="IPR036179">
    <property type="entry name" value="Ig-like_dom_sf"/>
</dbReference>
<feature type="disulfide bond" evidence="22">
    <location>
        <begin position="105"/>
        <end position="155"/>
    </location>
</feature>
<evidence type="ECO:0000256" key="2">
    <source>
        <dbReference type="ARBA" id="ARBA00011902"/>
    </source>
</evidence>
<evidence type="ECO:0000256" key="1">
    <source>
        <dbReference type="ARBA" id="ARBA00004251"/>
    </source>
</evidence>
<evidence type="ECO:0000256" key="10">
    <source>
        <dbReference type="ARBA" id="ARBA00022840"/>
    </source>
</evidence>
<evidence type="ECO:0000256" key="8">
    <source>
        <dbReference type="ARBA" id="ARBA00022741"/>
    </source>
</evidence>
<organism evidence="29 30">
    <name type="scientific">Gadus morhua</name>
    <name type="common">Atlantic cod</name>
    <dbReference type="NCBI Taxonomy" id="8049"/>
    <lineage>
        <taxon>Eukaryota</taxon>
        <taxon>Metazoa</taxon>
        <taxon>Chordata</taxon>
        <taxon>Craniata</taxon>
        <taxon>Vertebrata</taxon>
        <taxon>Euteleostomi</taxon>
        <taxon>Actinopterygii</taxon>
        <taxon>Neopterygii</taxon>
        <taxon>Teleostei</taxon>
        <taxon>Neoteleostei</taxon>
        <taxon>Acanthomorphata</taxon>
        <taxon>Zeiogadaria</taxon>
        <taxon>Gadariae</taxon>
        <taxon>Gadiformes</taxon>
        <taxon>Gadoidei</taxon>
        <taxon>Gadidae</taxon>
        <taxon>Gadus</taxon>
    </lineage>
</organism>
<keyword evidence="21" id="KW-0479">Metal-binding</keyword>
<feature type="binding site" evidence="20">
    <location>
        <begin position="647"/>
        <end position="653"/>
    </location>
    <ligand>
        <name>ATP</name>
        <dbReference type="ChEBI" id="CHEBI:30616"/>
    </ligand>
</feature>
<dbReference type="PROSITE" id="PS00109">
    <property type="entry name" value="PROTEIN_KINASE_TYR"/>
    <property type="match status" value="1"/>
</dbReference>
<keyword evidence="9" id="KW-0418">Kinase</keyword>
<dbReference type="GO" id="GO:0019955">
    <property type="term" value="F:cytokine binding"/>
    <property type="evidence" value="ECO:0007669"/>
    <property type="project" value="InterPro"/>
</dbReference>
<evidence type="ECO:0000259" key="27">
    <source>
        <dbReference type="PROSITE" id="PS50011"/>
    </source>
</evidence>
<reference evidence="29" key="1">
    <citation type="submission" date="2025-08" db="UniProtKB">
        <authorList>
            <consortium name="Ensembl"/>
        </authorList>
    </citation>
    <scope>IDENTIFICATION</scope>
</reference>
<dbReference type="GO" id="GO:0046872">
    <property type="term" value="F:metal ion binding"/>
    <property type="evidence" value="ECO:0007669"/>
    <property type="project" value="UniProtKB-KW"/>
</dbReference>
<feature type="domain" description="Ig-like" evidence="28">
    <location>
        <begin position="180"/>
        <end position="272"/>
    </location>
</feature>
<feature type="binding site" evidence="20">
    <location>
        <begin position="572"/>
        <end position="579"/>
    </location>
    <ligand>
        <name>ATP</name>
        <dbReference type="ChEBI" id="CHEBI:30616"/>
    </ligand>
</feature>
<evidence type="ECO:0000256" key="14">
    <source>
        <dbReference type="ARBA" id="ARBA00023157"/>
    </source>
</evidence>
<evidence type="ECO:0000256" key="25">
    <source>
        <dbReference type="SAM" id="MobiDB-lite"/>
    </source>
</evidence>
<dbReference type="AlphaFoldDB" id="A0A8C4ZCY3"/>
<keyword evidence="10 20" id="KW-0067">ATP-binding</keyword>
<dbReference type="InterPro" id="IPR011009">
    <property type="entry name" value="Kinase-like_dom_sf"/>
</dbReference>
<keyword evidence="14 22" id="KW-1015">Disulfide bond</keyword>
<evidence type="ECO:0000256" key="17">
    <source>
        <dbReference type="ARBA" id="ARBA00023319"/>
    </source>
</evidence>
<dbReference type="SMART" id="SM00219">
    <property type="entry name" value="TyrKc"/>
    <property type="match status" value="1"/>
</dbReference>
<dbReference type="InterPro" id="IPR000719">
    <property type="entry name" value="Prot_kinase_dom"/>
</dbReference>
<accession>A0A8C4ZCY3</accession>
<dbReference type="Pfam" id="PF07679">
    <property type="entry name" value="I-set"/>
    <property type="match status" value="1"/>
</dbReference>
<dbReference type="Gene3D" id="2.60.40.10">
    <property type="entry name" value="Immunoglobulins"/>
    <property type="match status" value="4"/>
</dbReference>
<dbReference type="InterPro" id="IPR008266">
    <property type="entry name" value="Tyr_kinase_AS"/>
</dbReference>
<dbReference type="GO" id="GO:0005524">
    <property type="term" value="F:ATP binding"/>
    <property type="evidence" value="ECO:0007669"/>
    <property type="project" value="UniProtKB-KW"/>
</dbReference>
<evidence type="ECO:0000256" key="7">
    <source>
        <dbReference type="ARBA" id="ARBA00022737"/>
    </source>
</evidence>
<dbReference type="PIRSF" id="PIRSF500947">
    <property type="entry name" value="CSF-1_receptor"/>
    <property type="match status" value="1"/>
</dbReference>
<dbReference type="PROSITE" id="PS50011">
    <property type="entry name" value="PROTEIN_KINASE_DOM"/>
    <property type="match status" value="1"/>
</dbReference>